<evidence type="ECO:0000256" key="4">
    <source>
        <dbReference type="ARBA" id="ARBA00022989"/>
    </source>
</evidence>
<keyword evidence="5 6" id="KW-0472">Membrane</keyword>
<name>A0A3B0Z1T6_9ZZZZ</name>
<protein>
    <submittedName>
        <fullName evidence="7">Uncharacterized membrane protein, DoxX/SURF4 family</fullName>
    </submittedName>
</protein>
<feature type="transmembrane region" description="Helical" evidence="6">
    <location>
        <begin position="99"/>
        <end position="117"/>
    </location>
</feature>
<dbReference type="PANTHER" id="PTHR33452">
    <property type="entry name" value="OXIDOREDUCTASE CATD-RELATED"/>
    <property type="match status" value="1"/>
</dbReference>
<dbReference type="GO" id="GO:0005886">
    <property type="term" value="C:plasma membrane"/>
    <property type="evidence" value="ECO:0007669"/>
    <property type="project" value="UniProtKB-SubCell"/>
</dbReference>
<evidence type="ECO:0000256" key="3">
    <source>
        <dbReference type="ARBA" id="ARBA00022692"/>
    </source>
</evidence>
<evidence type="ECO:0000256" key="5">
    <source>
        <dbReference type="ARBA" id="ARBA00023136"/>
    </source>
</evidence>
<keyword evidence="4 6" id="KW-1133">Transmembrane helix</keyword>
<feature type="transmembrane region" description="Helical" evidence="6">
    <location>
        <begin position="73"/>
        <end position="93"/>
    </location>
</feature>
<dbReference type="InterPro" id="IPR051907">
    <property type="entry name" value="DoxX-like_oxidoreductase"/>
</dbReference>
<proteinExistence type="predicted"/>
<accession>A0A3B0Z1T6</accession>
<dbReference type="Pfam" id="PF07681">
    <property type="entry name" value="DoxX"/>
    <property type="match status" value="1"/>
</dbReference>
<dbReference type="InterPro" id="IPR032808">
    <property type="entry name" value="DoxX"/>
</dbReference>
<dbReference type="EMBL" id="UOFM01000406">
    <property type="protein sequence ID" value="VAW81462.1"/>
    <property type="molecule type" value="Genomic_DNA"/>
</dbReference>
<evidence type="ECO:0000313" key="7">
    <source>
        <dbReference type="EMBL" id="VAW81462.1"/>
    </source>
</evidence>
<gene>
    <name evidence="7" type="ORF">MNBD_GAMMA14-1800</name>
</gene>
<reference evidence="7" key="1">
    <citation type="submission" date="2018-06" db="EMBL/GenBank/DDBJ databases">
        <authorList>
            <person name="Zhirakovskaya E."/>
        </authorList>
    </citation>
    <scope>NUCLEOTIDE SEQUENCE</scope>
</reference>
<sequence>MNTLMMKASTQLAGRALMSAIFITAGINKLGAGYAGTQGYMESMGLPGALLPLVILLEIGGGLAVLLGWKTRIAAFLLAGFSLLSALIFHANFADQMQSIMFMKNLAIAGGFLFLVADETHAWSIDAKQNTRV</sequence>
<feature type="transmembrane region" description="Helical" evidence="6">
    <location>
        <begin position="12"/>
        <end position="32"/>
    </location>
</feature>
<organism evidence="7">
    <name type="scientific">hydrothermal vent metagenome</name>
    <dbReference type="NCBI Taxonomy" id="652676"/>
    <lineage>
        <taxon>unclassified sequences</taxon>
        <taxon>metagenomes</taxon>
        <taxon>ecological metagenomes</taxon>
    </lineage>
</organism>
<feature type="transmembrane region" description="Helical" evidence="6">
    <location>
        <begin position="44"/>
        <end position="66"/>
    </location>
</feature>
<keyword evidence="3 6" id="KW-0812">Transmembrane</keyword>
<comment type="subcellular location">
    <subcellularLocation>
        <location evidence="1">Cell membrane</location>
        <topology evidence="1">Multi-pass membrane protein</topology>
    </subcellularLocation>
</comment>
<evidence type="ECO:0000256" key="1">
    <source>
        <dbReference type="ARBA" id="ARBA00004651"/>
    </source>
</evidence>
<evidence type="ECO:0000256" key="6">
    <source>
        <dbReference type="SAM" id="Phobius"/>
    </source>
</evidence>
<keyword evidence="2" id="KW-1003">Cell membrane</keyword>
<dbReference type="PANTHER" id="PTHR33452:SF1">
    <property type="entry name" value="INNER MEMBRANE PROTEIN YPHA-RELATED"/>
    <property type="match status" value="1"/>
</dbReference>
<evidence type="ECO:0000256" key="2">
    <source>
        <dbReference type="ARBA" id="ARBA00022475"/>
    </source>
</evidence>
<dbReference type="AlphaFoldDB" id="A0A3B0Z1T6"/>